<name>A0A9Q0XFX5_9SAUR</name>
<sequence length="366" mass="41439">MDLSLLSDFDDEVQSALSSHTTQEQRQTQDSEMGDTLVASPEEDFSTYSTMINKVAQVMELQVELPDAKGSCKLFGHLRKHKTPPLRLGFIPSLLQSAKASLTKPASMPLMLRRTDNLYRIHGEEVEFLARHPLPNSLIVNATQNRAKNTSANIPSKKEGRKLDLIGKKQYSLASFPLRTTNLCAMEAYSRHILLEMMAVFDQLPGDAKARMVAYHGELLTLLDYQTIASCHIVEASAKQLANAVFLRRHAWLRTVTITDDARNRIEGAPFDGEGMFAATTDESLDNILKMWKTARSYAYQGSAGQTTPRPAPYQWRCPYTPSGLRNQQRGKQTYHPTPYYRQHQQGRSRQPQATRRYDRKPKHNS</sequence>
<feature type="compositionally biased region" description="Polar residues" evidence="1">
    <location>
        <begin position="324"/>
        <end position="336"/>
    </location>
</feature>
<reference evidence="2" key="1">
    <citation type="journal article" date="2023" name="DNA Res.">
        <title>Chromosome-level genome assembly of Phrynocephalus forsythii using third-generation DNA sequencing and Hi-C analysis.</title>
        <authorList>
            <person name="Qi Y."/>
            <person name="Zhao W."/>
            <person name="Zhao Y."/>
            <person name="Niu C."/>
            <person name="Cao S."/>
            <person name="Zhang Y."/>
        </authorList>
    </citation>
    <scope>NUCLEOTIDE SEQUENCE</scope>
    <source>
        <tissue evidence="2">Muscle</tissue>
    </source>
</reference>
<evidence type="ECO:0000256" key="1">
    <source>
        <dbReference type="SAM" id="MobiDB-lite"/>
    </source>
</evidence>
<feature type="region of interest" description="Disordered" evidence="1">
    <location>
        <begin position="302"/>
        <end position="366"/>
    </location>
</feature>
<gene>
    <name evidence="2" type="ORF">JRQ81_004733</name>
</gene>
<dbReference type="AlphaFoldDB" id="A0A9Q0XFX5"/>
<comment type="caution">
    <text evidence="2">The sequence shown here is derived from an EMBL/GenBank/DDBJ whole genome shotgun (WGS) entry which is preliminary data.</text>
</comment>
<dbReference type="Proteomes" id="UP001142489">
    <property type="component" value="Unassembled WGS sequence"/>
</dbReference>
<dbReference type="OrthoDB" id="9050450at2759"/>
<dbReference type="Gene3D" id="1.10.287.3160">
    <property type="match status" value="1"/>
</dbReference>
<feature type="region of interest" description="Disordered" evidence="1">
    <location>
        <begin position="15"/>
        <end position="35"/>
    </location>
</feature>
<feature type="compositionally biased region" description="Polar residues" evidence="1">
    <location>
        <begin position="15"/>
        <end position="31"/>
    </location>
</feature>
<evidence type="ECO:0000313" key="3">
    <source>
        <dbReference type="Proteomes" id="UP001142489"/>
    </source>
</evidence>
<proteinExistence type="predicted"/>
<protein>
    <submittedName>
        <fullName evidence="2">Uncharacterized protein</fullName>
    </submittedName>
</protein>
<evidence type="ECO:0000313" key="2">
    <source>
        <dbReference type="EMBL" id="KAJ7313400.1"/>
    </source>
</evidence>
<dbReference type="EMBL" id="JAPFRF010000012">
    <property type="protein sequence ID" value="KAJ7313400.1"/>
    <property type="molecule type" value="Genomic_DNA"/>
</dbReference>
<keyword evidence="3" id="KW-1185">Reference proteome</keyword>
<accession>A0A9Q0XFX5</accession>
<feature type="compositionally biased region" description="Polar residues" evidence="1">
    <location>
        <begin position="343"/>
        <end position="354"/>
    </location>
</feature>
<organism evidence="2 3">
    <name type="scientific">Phrynocephalus forsythii</name>
    <dbReference type="NCBI Taxonomy" id="171643"/>
    <lineage>
        <taxon>Eukaryota</taxon>
        <taxon>Metazoa</taxon>
        <taxon>Chordata</taxon>
        <taxon>Craniata</taxon>
        <taxon>Vertebrata</taxon>
        <taxon>Euteleostomi</taxon>
        <taxon>Lepidosauria</taxon>
        <taxon>Squamata</taxon>
        <taxon>Bifurcata</taxon>
        <taxon>Unidentata</taxon>
        <taxon>Episquamata</taxon>
        <taxon>Toxicofera</taxon>
        <taxon>Iguania</taxon>
        <taxon>Acrodonta</taxon>
        <taxon>Agamidae</taxon>
        <taxon>Agaminae</taxon>
        <taxon>Phrynocephalus</taxon>
    </lineage>
</organism>